<proteinExistence type="predicted"/>
<gene>
    <name evidence="1" type="ORF">BXT93_17950</name>
</gene>
<dbReference type="AlphaFoldDB" id="A0A1V2GC46"/>
<dbReference type="EMBL" id="MTPS01000307">
    <property type="protein sequence ID" value="ONG33274.1"/>
    <property type="molecule type" value="Genomic_DNA"/>
</dbReference>
<comment type="caution">
    <text evidence="1">The sequence shown here is derived from an EMBL/GenBank/DDBJ whole genome shotgun (WGS) entry which is preliminary data.</text>
</comment>
<evidence type="ECO:0000313" key="1">
    <source>
        <dbReference type="EMBL" id="ONG33274.1"/>
    </source>
</evidence>
<evidence type="ECO:0000313" key="2">
    <source>
        <dbReference type="Proteomes" id="UP000188967"/>
    </source>
</evidence>
<accession>A0A1V2GC46</accession>
<sequence>MKRIKNYCEDDFCSIIVDFNSKGSSHFLEKVFPTFTLDDYLDFIFYLFKTDKSHPLLRIISPKKIILDDTDDLQFGFTIKEFKAKHVSLHELSLMLAERNAISFALKNNKELQAAREIKRL</sequence>
<dbReference type="Proteomes" id="UP000188967">
    <property type="component" value="Unassembled WGS sequence"/>
</dbReference>
<reference evidence="1 2" key="1">
    <citation type="submission" date="2017-01" db="EMBL/GenBank/DDBJ databases">
        <title>Draft genome sequence of an E. coli strain isolated from human, in Amazon, Brazil.</title>
        <authorList>
            <person name="Moura Q."/>
            <person name="Fernandes M.R."/>
            <person name="Cerdeira L."/>
            <person name="Vianello M."/>
            <person name="Souza T.A."/>
            <person name="Ienne S."/>
            <person name="Lincopan N."/>
        </authorList>
    </citation>
    <scope>NUCLEOTIDE SEQUENCE [LARGE SCALE GENOMIC DNA]</scope>
    <source>
        <strain evidence="1 2">ICBEcBL-II-13</strain>
    </source>
</reference>
<organism evidence="1 2">
    <name type="scientific">Escherichia coli</name>
    <dbReference type="NCBI Taxonomy" id="562"/>
    <lineage>
        <taxon>Bacteria</taxon>
        <taxon>Pseudomonadati</taxon>
        <taxon>Pseudomonadota</taxon>
        <taxon>Gammaproteobacteria</taxon>
        <taxon>Enterobacterales</taxon>
        <taxon>Enterobacteriaceae</taxon>
        <taxon>Escherichia</taxon>
    </lineage>
</organism>
<dbReference type="RefSeq" id="WP_065519033.1">
    <property type="nucleotide sequence ID" value="NZ_CAJVAC010000011.1"/>
</dbReference>
<protein>
    <submittedName>
        <fullName evidence="1">Uncharacterized protein</fullName>
    </submittedName>
</protein>
<name>A0A1V2GC46_ECOLX</name>